<evidence type="ECO:0000256" key="12">
    <source>
        <dbReference type="RuleBase" id="RU004505"/>
    </source>
</evidence>
<dbReference type="Pfam" id="PF00266">
    <property type="entry name" value="Aminotran_5"/>
    <property type="match status" value="1"/>
</dbReference>
<evidence type="ECO:0000259" key="13">
    <source>
        <dbReference type="Pfam" id="PF00266"/>
    </source>
</evidence>
<evidence type="ECO:0000256" key="1">
    <source>
        <dbReference type="ARBA" id="ARBA00001933"/>
    </source>
</evidence>
<keyword evidence="6 12" id="KW-0808">Transferase</keyword>
<dbReference type="Gene3D" id="3.40.640.10">
    <property type="entry name" value="Type I PLP-dependent aspartate aminotransferase-like (Major domain)"/>
    <property type="match status" value="1"/>
</dbReference>
<sequence>MVHTGKKRTVVNFGPGPAKIPEEVLQKAQTEFLEYEHTGISVLEMSHRSPEFDGIMKETEKLLRDEMSIPNEFEVLFLQGGGSGQFAAVPMNLKFKSSSGSADYAVTGSWSAKAADEAKRYLDVNKVFTPMKPYTKIPEKSQWKFNADAAYVYYCANETVDGVEFQQPPELKYHNVPLVADISSNILSRPFDVAKHGLVFAGTQKNLGAAGLTIVIVRKDLLGHAESYTPSVLNYHENHKMNSVYNTPPVYSIYLTKLVLEWIRDKGGVHALYERNKNKSALIYDVVDDSQGFYYCPVDLSCRSNMNIPFRVGGRDGNSDLEKKFIQGAEKLDMISLKGHRSVGGIRASLYNAVSEEETRKLSEYMKEFMVTFKTEE</sequence>
<dbReference type="NCBIfam" id="NF003764">
    <property type="entry name" value="PRK05355.1"/>
    <property type="match status" value="1"/>
</dbReference>
<keyword evidence="4 12" id="KW-0032">Aminotransferase</keyword>
<comment type="catalytic activity">
    <reaction evidence="9">
        <text>4-(phosphooxy)-L-threonine + 2-oxoglutarate = (R)-3-hydroxy-2-oxo-4-phosphooxybutanoate + L-glutamate</text>
        <dbReference type="Rhea" id="RHEA:16573"/>
        <dbReference type="ChEBI" id="CHEBI:16810"/>
        <dbReference type="ChEBI" id="CHEBI:29985"/>
        <dbReference type="ChEBI" id="CHEBI:58452"/>
        <dbReference type="ChEBI" id="CHEBI:58538"/>
        <dbReference type="EC" id="2.6.1.52"/>
    </reaction>
</comment>
<evidence type="ECO:0000256" key="3">
    <source>
        <dbReference type="ARBA" id="ARBA00006904"/>
    </source>
</evidence>
<dbReference type="WBParaSite" id="PSAMB.scaffold2375size23543.g17583.t1">
    <property type="protein sequence ID" value="PSAMB.scaffold2375size23543.g17583.t1"/>
    <property type="gene ID" value="PSAMB.scaffold2375size23543.g17583"/>
</dbReference>
<dbReference type="InterPro" id="IPR015421">
    <property type="entry name" value="PyrdxlP-dep_Trfase_major"/>
</dbReference>
<evidence type="ECO:0000256" key="10">
    <source>
        <dbReference type="ARBA" id="ARBA00049007"/>
    </source>
</evidence>
<dbReference type="GO" id="GO:0005737">
    <property type="term" value="C:cytoplasm"/>
    <property type="evidence" value="ECO:0007669"/>
    <property type="project" value="TreeGrafter"/>
</dbReference>
<evidence type="ECO:0000256" key="6">
    <source>
        <dbReference type="ARBA" id="ARBA00022679"/>
    </source>
</evidence>
<evidence type="ECO:0000256" key="2">
    <source>
        <dbReference type="ARBA" id="ARBA00005099"/>
    </source>
</evidence>
<dbReference type="PANTHER" id="PTHR43247">
    <property type="entry name" value="PHOSPHOSERINE AMINOTRANSFERASE"/>
    <property type="match status" value="1"/>
</dbReference>
<dbReference type="InterPro" id="IPR015424">
    <property type="entry name" value="PyrdxlP-dep_Trfase"/>
</dbReference>
<dbReference type="NCBIfam" id="TIGR01364">
    <property type="entry name" value="serC_1"/>
    <property type="match status" value="1"/>
</dbReference>
<dbReference type="InterPro" id="IPR000192">
    <property type="entry name" value="Aminotrans_V_dom"/>
</dbReference>
<protein>
    <recommendedName>
        <fullName evidence="12">Phosphoserine aminotransferase</fullName>
        <ecNumber evidence="12">2.6.1.52</ecNumber>
    </recommendedName>
</protein>
<organism evidence="14 15">
    <name type="scientific">Plectus sambesii</name>
    <dbReference type="NCBI Taxonomy" id="2011161"/>
    <lineage>
        <taxon>Eukaryota</taxon>
        <taxon>Metazoa</taxon>
        <taxon>Ecdysozoa</taxon>
        <taxon>Nematoda</taxon>
        <taxon>Chromadorea</taxon>
        <taxon>Plectida</taxon>
        <taxon>Plectina</taxon>
        <taxon>Plectoidea</taxon>
        <taxon>Plectidae</taxon>
        <taxon>Plectus</taxon>
    </lineage>
</organism>
<keyword evidence="5 12" id="KW-0028">Amino-acid biosynthesis</keyword>
<dbReference type="InterPro" id="IPR015422">
    <property type="entry name" value="PyrdxlP-dep_Trfase_small"/>
</dbReference>
<dbReference type="FunFam" id="3.90.1150.10:FF:000006">
    <property type="entry name" value="Phosphoserine aminotransferase"/>
    <property type="match status" value="1"/>
</dbReference>
<evidence type="ECO:0000313" key="15">
    <source>
        <dbReference type="WBParaSite" id="PSAMB.scaffold2375size23543.g17583.t1"/>
    </source>
</evidence>
<keyword evidence="7" id="KW-0663">Pyridoxal phosphate</keyword>
<comment type="catalytic activity">
    <reaction evidence="10 12">
        <text>O-phospho-L-serine + 2-oxoglutarate = 3-phosphooxypyruvate + L-glutamate</text>
        <dbReference type="Rhea" id="RHEA:14329"/>
        <dbReference type="ChEBI" id="CHEBI:16810"/>
        <dbReference type="ChEBI" id="CHEBI:18110"/>
        <dbReference type="ChEBI" id="CHEBI:29985"/>
        <dbReference type="ChEBI" id="CHEBI:57524"/>
        <dbReference type="EC" id="2.6.1.52"/>
    </reaction>
</comment>
<dbReference type="Proteomes" id="UP000887566">
    <property type="component" value="Unplaced"/>
</dbReference>
<keyword evidence="8 12" id="KW-0718">Serine biosynthesis</keyword>
<dbReference type="Gene3D" id="3.90.1150.10">
    <property type="entry name" value="Aspartate Aminotransferase, domain 1"/>
    <property type="match status" value="1"/>
</dbReference>
<dbReference type="PROSITE" id="PS00595">
    <property type="entry name" value="AA_TRANSFER_CLASS_5"/>
    <property type="match status" value="1"/>
</dbReference>
<evidence type="ECO:0000256" key="4">
    <source>
        <dbReference type="ARBA" id="ARBA00022576"/>
    </source>
</evidence>
<evidence type="ECO:0000256" key="9">
    <source>
        <dbReference type="ARBA" id="ARBA00047630"/>
    </source>
</evidence>
<evidence type="ECO:0000256" key="11">
    <source>
        <dbReference type="RuleBase" id="RU004504"/>
    </source>
</evidence>
<dbReference type="GO" id="GO:0006564">
    <property type="term" value="P:L-serine biosynthetic process"/>
    <property type="evidence" value="ECO:0007669"/>
    <property type="project" value="UniProtKB-KW"/>
</dbReference>
<dbReference type="PANTHER" id="PTHR43247:SF1">
    <property type="entry name" value="PHOSPHOSERINE AMINOTRANSFERASE"/>
    <property type="match status" value="1"/>
</dbReference>
<accession>A0A914VTP5</accession>
<comment type="similarity">
    <text evidence="3">Belongs to the class-V pyridoxal-phosphate-dependent aminotransferase family. SerC subfamily.</text>
</comment>
<name>A0A914VTP5_9BILA</name>
<reference evidence="15" key="1">
    <citation type="submission" date="2022-11" db="UniProtKB">
        <authorList>
            <consortium name="WormBaseParasite"/>
        </authorList>
    </citation>
    <scope>IDENTIFICATION</scope>
</reference>
<dbReference type="HAMAP" id="MF_00160">
    <property type="entry name" value="SerC_aminotrans_5"/>
    <property type="match status" value="1"/>
</dbReference>
<dbReference type="InterPro" id="IPR022278">
    <property type="entry name" value="Pser_aminoTfrase"/>
</dbReference>
<proteinExistence type="inferred from homology"/>
<comment type="pathway">
    <text evidence="2 12">Amino-acid biosynthesis; L-serine biosynthesis; L-serine from 3-phospho-D-glycerate: step 2/3.</text>
</comment>
<dbReference type="SUPFAM" id="SSF53383">
    <property type="entry name" value="PLP-dependent transferases"/>
    <property type="match status" value="1"/>
</dbReference>
<dbReference type="FunFam" id="3.40.640.10:FF:000010">
    <property type="entry name" value="Phosphoserine aminotransferase"/>
    <property type="match status" value="1"/>
</dbReference>
<feature type="domain" description="Aminotransferase class V" evidence="13">
    <location>
        <begin position="11"/>
        <end position="361"/>
    </location>
</feature>
<dbReference type="AlphaFoldDB" id="A0A914VTP5"/>
<evidence type="ECO:0000256" key="7">
    <source>
        <dbReference type="ARBA" id="ARBA00022898"/>
    </source>
</evidence>
<comment type="cofactor">
    <cofactor evidence="1 11">
        <name>pyridoxal 5'-phosphate</name>
        <dbReference type="ChEBI" id="CHEBI:597326"/>
    </cofactor>
</comment>
<evidence type="ECO:0000256" key="5">
    <source>
        <dbReference type="ARBA" id="ARBA00022605"/>
    </source>
</evidence>
<dbReference type="GO" id="GO:0030170">
    <property type="term" value="F:pyridoxal phosphate binding"/>
    <property type="evidence" value="ECO:0007669"/>
    <property type="project" value="TreeGrafter"/>
</dbReference>
<dbReference type="InterPro" id="IPR020578">
    <property type="entry name" value="Aminotrans_V_PyrdxlP_BS"/>
</dbReference>
<dbReference type="PIRSF" id="PIRSF000525">
    <property type="entry name" value="SerC"/>
    <property type="match status" value="1"/>
</dbReference>
<dbReference type="GO" id="GO:0004648">
    <property type="term" value="F:O-phospho-L-serine:2-oxoglutarate aminotransferase activity"/>
    <property type="evidence" value="ECO:0007669"/>
    <property type="project" value="UniProtKB-EC"/>
</dbReference>
<evidence type="ECO:0000256" key="8">
    <source>
        <dbReference type="ARBA" id="ARBA00023299"/>
    </source>
</evidence>
<evidence type="ECO:0000313" key="14">
    <source>
        <dbReference type="Proteomes" id="UP000887566"/>
    </source>
</evidence>
<dbReference type="EC" id="2.6.1.52" evidence="12"/>
<keyword evidence="14" id="KW-1185">Reference proteome</keyword>